<keyword evidence="4" id="KW-1185">Reference proteome</keyword>
<feature type="region of interest" description="Disordered" evidence="2">
    <location>
        <begin position="1"/>
        <end position="31"/>
    </location>
</feature>
<dbReference type="AlphaFoldDB" id="A0A8C4NFQ6"/>
<dbReference type="PANTHER" id="PTHR21642:SF6">
    <property type="entry name" value="CEREBRAL CAVERNOUS MALFORMATIONS 2 HARMONIN-HOMOLOGY DOMAIN-CONTAINING PROTEIN"/>
    <property type="match status" value="1"/>
</dbReference>
<sequence>MKVEPGSETCRRHKAMGRKDKKLDEQTGERRHLHTITLSPPGYNLSPDILLGDFIEKEAKVGIQDWPGPEHAAVLSLSAHNLRLAARATDVLLARIFIHDIAAVSYVRDDSLHLVILKTVVISFIYCFRR</sequence>
<dbReference type="InterPro" id="IPR026159">
    <property type="entry name" value="Malcavernin"/>
</dbReference>
<dbReference type="Ensembl" id="ENSEBUT00000006518.1">
    <property type="protein sequence ID" value="ENSEBUP00000006069.1"/>
    <property type="gene ID" value="ENSEBUG00000004045.1"/>
</dbReference>
<comment type="similarity">
    <text evidence="1">Belongs to the CCM2 family.</text>
</comment>
<evidence type="ECO:0000256" key="2">
    <source>
        <dbReference type="SAM" id="MobiDB-lite"/>
    </source>
</evidence>
<evidence type="ECO:0000256" key="1">
    <source>
        <dbReference type="ARBA" id="ARBA00010822"/>
    </source>
</evidence>
<name>A0A8C4NFQ6_EPTBU</name>
<dbReference type="OMA" id="WPGPEHA"/>
<dbReference type="Proteomes" id="UP000694388">
    <property type="component" value="Unplaced"/>
</dbReference>
<proteinExistence type="inferred from homology"/>
<dbReference type="GeneTree" id="ENSGT00390000016168"/>
<evidence type="ECO:0000313" key="4">
    <source>
        <dbReference type="Proteomes" id="UP000694388"/>
    </source>
</evidence>
<reference evidence="3" key="1">
    <citation type="submission" date="2025-08" db="UniProtKB">
        <authorList>
            <consortium name="Ensembl"/>
        </authorList>
    </citation>
    <scope>IDENTIFICATION</scope>
</reference>
<organism evidence="3 4">
    <name type="scientific">Eptatretus burgeri</name>
    <name type="common">Inshore hagfish</name>
    <dbReference type="NCBI Taxonomy" id="7764"/>
    <lineage>
        <taxon>Eukaryota</taxon>
        <taxon>Metazoa</taxon>
        <taxon>Chordata</taxon>
        <taxon>Craniata</taxon>
        <taxon>Vertebrata</taxon>
        <taxon>Cyclostomata</taxon>
        <taxon>Myxini</taxon>
        <taxon>Myxiniformes</taxon>
        <taxon>Myxinidae</taxon>
        <taxon>Eptatretinae</taxon>
        <taxon>Eptatretus</taxon>
    </lineage>
</organism>
<dbReference type="PANTHER" id="PTHR21642">
    <property type="entry name" value="CEREBRAL CAVERNOUS MALFORMATIONS PROTEIN 2 HOMOLOG"/>
    <property type="match status" value="1"/>
</dbReference>
<dbReference type="Gene3D" id="2.30.29.30">
    <property type="entry name" value="Pleckstrin-homology domain (PH domain)/Phosphotyrosine-binding domain (PTB)"/>
    <property type="match status" value="1"/>
</dbReference>
<protein>
    <submittedName>
        <fullName evidence="3">Uncharacterized protein</fullName>
    </submittedName>
</protein>
<dbReference type="InterPro" id="IPR011993">
    <property type="entry name" value="PH-like_dom_sf"/>
</dbReference>
<evidence type="ECO:0000313" key="3">
    <source>
        <dbReference type="Ensembl" id="ENSEBUP00000006069.1"/>
    </source>
</evidence>
<accession>A0A8C4NFQ6</accession>
<reference evidence="3" key="2">
    <citation type="submission" date="2025-09" db="UniProtKB">
        <authorList>
            <consortium name="Ensembl"/>
        </authorList>
    </citation>
    <scope>IDENTIFICATION</scope>
</reference>
<feature type="compositionally biased region" description="Basic and acidic residues" evidence="2">
    <location>
        <begin position="17"/>
        <end position="30"/>
    </location>
</feature>